<evidence type="ECO:0000256" key="4">
    <source>
        <dbReference type="ARBA" id="ARBA00023002"/>
    </source>
</evidence>
<dbReference type="GO" id="GO:0030060">
    <property type="term" value="F:L-malate dehydrogenase (NAD+) activity"/>
    <property type="evidence" value="ECO:0007669"/>
    <property type="project" value="UniProtKB-EC"/>
</dbReference>
<evidence type="ECO:0000256" key="3">
    <source>
        <dbReference type="ARBA" id="ARBA00012995"/>
    </source>
</evidence>
<evidence type="ECO:0000256" key="10">
    <source>
        <dbReference type="RuleBase" id="RU003405"/>
    </source>
</evidence>
<dbReference type="InterPro" id="IPR001236">
    <property type="entry name" value="Lactate/malate_DH_N"/>
</dbReference>
<keyword evidence="4 9" id="KW-0560">Oxidoreductase</keyword>
<dbReference type="GO" id="GO:0006108">
    <property type="term" value="P:malate metabolic process"/>
    <property type="evidence" value="ECO:0007669"/>
    <property type="project" value="InterPro"/>
</dbReference>
<dbReference type="EC" id="1.1.1.37" evidence="3 10"/>
<dbReference type="PIRSF" id="PIRSF000102">
    <property type="entry name" value="Lac_mal_DH"/>
    <property type="match status" value="1"/>
</dbReference>
<dbReference type="InterPro" id="IPR010945">
    <property type="entry name" value="Malate_DH_type2"/>
</dbReference>
<evidence type="ECO:0000256" key="1">
    <source>
        <dbReference type="ARBA" id="ARBA00003966"/>
    </source>
</evidence>
<dbReference type="VEuPathDB" id="AmoebaDB:EHI_067860"/>
<dbReference type="PANTHER" id="PTHR23382">
    <property type="entry name" value="MALATE DEHYDROGENASE"/>
    <property type="match status" value="1"/>
</dbReference>
<feature type="binding site" evidence="8">
    <location>
        <position position="112"/>
    </location>
    <ligand>
        <name>NAD(+)</name>
        <dbReference type="ChEBI" id="CHEBI:57540"/>
    </ligand>
</feature>
<dbReference type="InterPro" id="IPR001252">
    <property type="entry name" value="Malate_DH_AS"/>
</dbReference>
<dbReference type="EMBL" id="BDEQ01000001">
    <property type="protein sequence ID" value="GAT92044.1"/>
    <property type="molecule type" value="Genomic_DNA"/>
</dbReference>
<dbReference type="VEuPathDB" id="AmoebaDB:EHI8A_108480"/>
<dbReference type="VEuPathDB" id="AmoebaDB:EHI5A_087220"/>
<feature type="domain" description="Lactate/malate dehydrogenase N-terminal" evidence="11">
    <location>
        <begin position="17"/>
        <end position="158"/>
    </location>
</feature>
<dbReference type="Pfam" id="PF00056">
    <property type="entry name" value="Ldh_1_N"/>
    <property type="match status" value="1"/>
</dbReference>
<evidence type="ECO:0000256" key="6">
    <source>
        <dbReference type="PIRSR" id="PIRSR000102-1"/>
    </source>
</evidence>
<dbReference type="Proteomes" id="UP000078387">
    <property type="component" value="Unassembled WGS sequence"/>
</dbReference>
<dbReference type="InterPro" id="IPR022383">
    <property type="entry name" value="Lactate/malate_DH_C"/>
</dbReference>
<evidence type="ECO:0000256" key="5">
    <source>
        <dbReference type="ARBA" id="ARBA00023027"/>
    </source>
</evidence>
<comment type="caution">
    <text evidence="13">The sequence shown here is derived from an EMBL/GenBank/DDBJ whole genome shotgun (WGS) entry which is preliminary data.</text>
</comment>
<dbReference type="AlphaFoldDB" id="A0A5K1VES0"/>
<dbReference type="Gene3D" id="3.40.50.720">
    <property type="entry name" value="NAD(P)-binding Rossmann-like Domain"/>
    <property type="match status" value="1"/>
</dbReference>
<feature type="binding site" evidence="8">
    <location>
        <position position="51"/>
    </location>
    <ligand>
        <name>NAD(+)</name>
        <dbReference type="ChEBI" id="CHEBI:57540"/>
    </ligand>
</feature>
<dbReference type="FunFam" id="3.90.110.10:FF:000017">
    <property type="entry name" value="Malate dehydrogenase"/>
    <property type="match status" value="1"/>
</dbReference>
<evidence type="ECO:0000256" key="8">
    <source>
        <dbReference type="PIRSR" id="PIRSR000102-3"/>
    </source>
</evidence>
<dbReference type="NCBIfam" id="TIGR01759">
    <property type="entry name" value="MalateDH-SF1"/>
    <property type="match status" value="1"/>
</dbReference>
<feature type="binding site" evidence="7">
    <location>
        <position position="105"/>
    </location>
    <ligand>
        <name>substrate</name>
    </ligand>
</feature>
<dbReference type="FunFam" id="3.40.50.720:FF:000010">
    <property type="entry name" value="Malate dehydrogenase"/>
    <property type="match status" value="1"/>
</dbReference>
<reference evidence="13 14" key="1">
    <citation type="submission" date="2016-05" db="EMBL/GenBank/DDBJ databases">
        <title>First whole genome sequencing of Entamoeba histolytica HM1:IMSS-clone-6.</title>
        <authorList>
            <person name="Mukherjee Avik.K."/>
            <person name="Izumyama S."/>
            <person name="Nakada-Tsukui K."/>
            <person name="Nozaki T."/>
        </authorList>
    </citation>
    <scope>NUCLEOTIDE SEQUENCE [LARGE SCALE GENOMIC DNA]</scope>
    <source>
        <strain evidence="13 14">HM1:IMSS clone 6</strain>
    </source>
</reference>
<dbReference type="NCBIfam" id="NF003916">
    <property type="entry name" value="PRK05442.1"/>
    <property type="match status" value="1"/>
</dbReference>
<evidence type="ECO:0000259" key="11">
    <source>
        <dbReference type="Pfam" id="PF00056"/>
    </source>
</evidence>
<evidence type="ECO:0000259" key="12">
    <source>
        <dbReference type="Pfam" id="PF02866"/>
    </source>
</evidence>
<feature type="active site" description="Proton acceptor" evidence="6">
    <location>
        <position position="193"/>
    </location>
</feature>
<dbReference type="CDD" id="cd00704">
    <property type="entry name" value="MDH"/>
    <property type="match status" value="1"/>
</dbReference>
<dbReference type="Gene3D" id="3.90.110.10">
    <property type="entry name" value="Lactate dehydrogenase/glycoside hydrolase, family 4, C-terminal"/>
    <property type="match status" value="1"/>
</dbReference>
<keyword evidence="10" id="KW-0816">Tricarboxylic acid cycle</keyword>
<keyword evidence="5 8" id="KW-0520">NAD</keyword>
<feature type="binding site" evidence="8">
    <location>
        <begin position="136"/>
        <end position="138"/>
    </location>
    <ligand>
        <name>NAD(+)</name>
        <dbReference type="ChEBI" id="CHEBI:57540"/>
    </ligand>
</feature>
<comment type="catalytic activity">
    <reaction evidence="10">
        <text>(S)-malate + NAD(+) = oxaloacetate + NADH + H(+)</text>
        <dbReference type="Rhea" id="RHEA:21432"/>
        <dbReference type="ChEBI" id="CHEBI:15378"/>
        <dbReference type="ChEBI" id="CHEBI:15589"/>
        <dbReference type="ChEBI" id="CHEBI:16452"/>
        <dbReference type="ChEBI" id="CHEBI:57540"/>
        <dbReference type="ChEBI" id="CHEBI:57945"/>
        <dbReference type="EC" id="1.1.1.37"/>
    </reaction>
</comment>
<feature type="binding site" evidence="8">
    <location>
        <begin position="22"/>
        <end position="28"/>
    </location>
    <ligand>
        <name>NAD(+)</name>
        <dbReference type="ChEBI" id="CHEBI:57540"/>
    </ligand>
</feature>
<evidence type="ECO:0000313" key="13">
    <source>
        <dbReference type="EMBL" id="GAT92044.1"/>
    </source>
</evidence>
<dbReference type="SUPFAM" id="SSF56327">
    <property type="entry name" value="LDH C-terminal domain-like"/>
    <property type="match status" value="1"/>
</dbReference>
<dbReference type="VEuPathDB" id="AmoebaDB:KM1_172860"/>
<evidence type="ECO:0000256" key="2">
    <source>
        <dbReference type="ARBA" id="ARBA00009613"/>
    </source>
</evidence>
<dbReference type="Pfam" id="PF02866">
    <property type="entry name" value="Ldh_1_C"/>
    <property type="match status" value="1"/>
</dbReference>
<accession>A0A5K1VES0</accession>
<dbReference type="InterPro" id="IPR001557">
    <property type="entry name" value="L-lactate/malate_DH"/>
</dbReference>
<dbReference type="SUPFAM" id="SSF51735">
    <property type="entry name" value="NAD(P)-binding Rossmann-fold domains"/>
    <property type="match status" value="1"/>
</dbReference>
<dbReference type="VEuPathDB" id="AmoebaDB:EHI7A_096280"/>
<proteinExistence type="inferred from homology"/>
<comment type="similarity">
    <text evidence="2">Belongs to the LDH/MDH superfamily. MDH type 2 family.</text>
</comment>
<sequence>MQQPIPWEKVNRTEPLHVLITGAAGQIGYNLCFLIGRGFLFDCDVILHLYDLNDMALKGLSMELTDCCLPKLKGIISTTEIALAFSNVDVAIIVAGVPRKPGMQRSDLINVNKKVMEMNGKALGTYSNKDVRVVVVANPANTNAYVICKTSGIPPEHITALTRLDQNRATAFVANEVGCQPEFVHNIIVWGNHSNTMQPDLSYSYLADQNGIKPLANCIEDFDAFTEKVRCRGEEVISTRKASSAGSAAHAICQHIKDWIYGTKPGIMVSMGVSSNGEYGIDTGLFYSMPVTCSEGEYHIVDSLVIEPRIKDSLILSELELIDERNIVN</sequence>
<feature type="binding site" evidence="7">
    <location>
        <position position="138"/>
    </location>
    <ligand>
        <name>substrate</name>
    </ligand>
</feature>
<gene>
    <name evidence="13" type="ORF">CL6EHI_067860</name>
</gene>
<evidence type="ECO:0000256" key="7">
    <source>
        <dbReference type="PIRSR" id="PIRSR000102-2"/>
    </source>
</evidence>
<dbReference type="OMA" id="RNIIIWG"/>
<feature type="binding site" evidence="7">
    <location>
        <position position="99"/>
    </location>
    <ligand>
        <name>substrate</name>
    </ligand>
</feature>
<dbReference type="InterPro" id="IPR036291">
    <property type="entry name" value="NAD(P)-bd_dom_sf"/>
</dbReference>
<feature type="domain" description="Lactate/malate dehydrogenase C-terminal" evidence="12">
    <location>
        <begin position="162"/>
        <end position="322"/>
    </location>
</feature>
<comment type="function">
    <text evidence="1">Catalyzes the reversible oxidation of malate to oxaloacetate.</text>
</comment>
<dbReference type="SMR" id="A0A5K1VES0"/>
<feature type="binding site" evidence="7">
    <location>
        <position position="168"/>
    </location>
    <ligand>
        <name>substrate</name>
    </ligand>
</feature>
<organism evidence="13 14">
    <name type="scientific">Entamoeba histolytica</name>
    <dbReference type="NCBI Taxonomy" id="5759"/>
    <lineage>
        <taxon>Eukaryota</taxon>
        <taxon>Amoebozoa</taxon>
        <taxon>Evosea</taxon>
        <taxon>Archamoebae</taxon>
        <taxon>Mastigamoebida</taxon>
        <taxon>Entamoebidae</taxon>
        <taxon>Entamoeba</taxon>
    </lineage>
</organism>
<evidence type="ECO:0000256" key="9">
    <source>
        <dbReference type="RuleBase" id="RU003369"/>
    </source>
</evidence>
<dbReference type="InterPro" id="IPR015955">
    <property type="entry name" value="Lactate_DH/Glyco_Ohase_4_C"/>
</dbReference>
<protein>
    <recommendedName>
        <fullName evidence="3 10">Malate dehydrogenase</fullName>
        <ecNumber evidence="3 10">1.1.1.37</ecNumber>
    </recommendedName>
</protein>
<name>A0A5K1VES0_ENTHI</name>
<dbReference type="PROSITE" id="PS00068">
    <property type="entry name" value="MDH"/>
    <property type="match status" value="1"/>
</dbReference>
<evidence type="ECO:0000313" key="14">
    <source>
        <dbReference type="Proteomes" id="UP000078387"/>
    </source>
</evidence>
<dbReference type="GO" id="GO:0006099">
    <property type="term" value="P:tricarboxylic acid cycle"/>
    <property type="evidence" value="ECO:0007669"/>
    <property type="project" value="UniProtKB-KW"/>
</dbReference>